<comment type="caution">
    <text evidence="2">The sequence shown here is derived from an EMBL/GenBank/DDBJ whole genome shotgun (WGS) entry which is preliminary data.</text>
</comment>
<evidence type="ECO:0000259" key="1">
    <source>
        <dbReference type="PROSITE" id="PS51272"/>
    </source>
</evidence>
<organism evidence="2 3">
    <name type="scientific">Paenibacillus flagellatus</name>
    <dbReference type="NCBI Taxonomy" id="2211139"/>
    <lineage>
        <taxon>Bacteria</taxon>
        <taxon>Bacillati</taxon>
        <taxon>Bacillota</taxon>
        <taxon>Bacilli</taxon>
        <taxon>Bacillales</taxon>
        <taxon>Paenibacillaceae</taxon>
        <taxon>Paenibacillus</taxon>
    </lineage>
</organism>
<reference evidence="2 3" key="1">
    <citation type="submission" date="2018-05" db="EMBL/GenBank/DDBJ databases">
        <title>Paenibacillus flagellatus sp. nov., isolated from selenium mineral soil.</title>
        <authorList>
            <person name="Dai X."/>
        </authorList>
    </citation>
    <scope>NUCLEOTIDE SEQUENCE [LARGE SCALE GENOMIC DNA]</scope>
    <source>
        <strain evidence="2 3">DXL2</strain>
    </source>
</reference>
<dbReference type="PROSITE" id="PS51272">
    <property type="entry name" value="SLH"/>
    <property type="match status" value="1"/>
</dbReference>
<dbReference type="EMBL" id="QJVJ01000012">
    <property type="protein sequence ID" value="PYI51614.1"/>
    <property type="molecule type" value="Genomic_DNA"/>
</dbReference>
<proteinExistence type="predicted"/>
<protein>
    <recommendedName>
        <fullName evidence="1">SLH domain-containing protein</fullName>
    </recommendedName>
</protein>
<dbReference type="Proteomes" id="UP000247476">
    <property type="component" value="Unassembled WGS sequence"/>
</dbReference>
<dbReference type="InterPro" id="IPR051465">
    <property type="entry name" value="Cell_Envelope_Struct_Comp"/>
</dbReference>
<dbReference type="PANTHER" id="PTHR43308">
    <property type="entry name" value="OUTER MEMBRANE PROTEIN ALPHA-RELATED"/>
    <property type="match status" value="1"/>
</dbReference>
<dbReference type="AlphaFoldDB" id="A0A2V5K1J8"/>
<evidence type="ECO:0000313" key="2">
    <source>
        <dbReference type="EMBL" id="PYI51614.1"/>
    </source>
</evidence>
<dbReference type="Pfam" id="PF00395">
    <property type="entry name" value="SLH"/>
    <property type="match status" value="1"/>
</dbReference>
<gene>
    <name evidence="2" type="ORF">DLM86_24715</name>
</gene>
<keyword evidence="3" id="KW-1185">Reference proteome</keyword>
<dbReference type="InterPro" id="IPR001119">
    <property type="entry name" value="SLH_dom"/>
</dbReference>
<feature type="domain" description="SLH" evidence="1">
    <location>
        <begin position="104"/>
        <end position="167"/>
    </location>
</feature>
<evidence type="ECO:0000313" key="3">
    <source>
        <dbReference type="Proteomes" id="UP000247476"/>
    </source>
</evidence>
<sequence>MRKHRHYAASETNAGGGVFLYAHMENCGPSYIFCAILLLNRIRIRRKRGIAVMKRLFGKEFTSFCKRTQRGKACKLLALTVSVAALTAACEGRTAMAVPAVFESAAASLTDLSGHWAKESIEKAVSRGYVDGYEDRSFRPEASVTRGEFVKMAVTALGLQVSGKTDGAEWYVPYANAAVNAGIHRWSDFGSGDWNTPITRQEMARMVVRATDKELQQPDVDKSDAELMYLAAKAGLIQGLAGGELAKDGATTRAQSVTVIERILTVNAGGKLDVDKYALSNAEMEMSGTNIQTMWGIKAKPLPQEIDTGYGNVKAVVDQILIVDKSDEGYPGRGDFAQLKKTDNGPEIDENHYVVGLHMKLVVTSESEGFYVLRQSIGPFTPYRRVYTSSDSYKPISGGFSLSELISYDGWFFMAIQKEYVLTRLNRGDFLGVLLAPVNRSGEMRLTEE</sequence>
<accession>A0A2V5K1J8</accession>
<name>A0A2V5K1J8_9BACL</name>
<dbReference type="PANTHER" id="PTHR43308:SF5">
    <property type="entry name" value="S-LAYER PROTEIN _ PEPTIDOGLYCAN ENDO-BETA-N-ACETYLGLUCOSAMINIDASE"/>
    <property type="match status" value="1"/>
</dbReference>